<evidence type="ECO:0000313" key="1">
    <source>
        <dbReference type="EMBL" id="VAX13120.1"/>
    </source>
</evidence>
<feature type="non-terminal residue" evidence="1">
    <location>
        <position position="201"/>
    </location>
</feature>
<organism evidence="1">
    <name type="scientific">hydrothermal vent metagenome</name>
    <dbReference type="NCBI Taxonomy" id="652676"/>
    <lineage>
        <taxon>unclassified sequences</taxon>
        <taxon>metagenomes</taxon>
        <taxon>ecological metagenomes</taxon>
    </lineage>
</organism>
<dbReference type="AlphaFoldDB" id="A0A3B1BR38"/>
<proteinExistence type="predicted"/>
<gene>
    <name evidence="1" type="ORF">MNBD_GAMMA24-1423</name>
</gene>
<accession>A0A3B1BR38</accession>
<dbReference type="EMBL" id="UOFZ01000100">
    <property type="protein sequence ID" value="VAX13120.1"/>
    <property type="molecule type" value="Genomic_DNA"/>
</dbReference>
<protein>
    <submittedName>
        <fullName evidence="1">Uncharacterized protein</fullName>
    </submittedName>
</protein>
<reference evidence="1" key="1">
    <citation type="submission" date="2018-06" db="EMBL/GenBank/DDBJ databases">
        <authorList>
            <person name="Zhirakovskaya E."/>
        </authorList>
    </citation>
    <scope>NUCLEOTIDE SEQUENCE</scope>
</reference>
<sequence>MKTAIKILSAAVSEDSRGKRLSRLAGYGAVALALVASQAVASDREHHEHHKFKVHSQILVRPLDVVNFSDGVNYDTTIKFTTGIGSGAYHYPGDDRNTVYTIGDRGVNIKCSEDVAIIGADICEKGKIFPVVNYTPSIFKLHRKKHQGWKIVEVIQIKDANGQPVTGLPNPYTSMATEKAYDIKGQSIKPNANGLDTEAMV</sequence>
<name>A0A3B1BR38_9ZZZZ</name>